<dbReference type="SFLD" id="SFLDF00046">
    <property type="entry name" value="beta-phosphoglucomutase"/>
    <property type="match status" value="1"/>
</dbReference>
<keyword evidence="2" id="KW-0597">Phosphoprotein</keyword>
<protein>
    <recommendedName>
        <fullName evidence="9">Beta-phosphoglucomutase</fullName>
        <ecNumber evidence="8">5.4.2.6</ecNumber>
    </recommendedName>
</protein>
<evidence type="ECO:0000256" key="7">
    <source>
        <dbReference type="ARBA" id="ARBA00044926"/>
    </source>
</evidence>
<dbReference type="NCBIfam" id="TIGR01990">
    <property type="entry name" value="bPGM"/>
    <property type="match status" value="1"/>
</dbReference>
<evidence type="ECO:0000313" key="15">
    <source>
        <dbReference type="Proteomes" id="UP000789738"/>
    </source>
</evidence>
<feature type="binding site" evidence="11">
    <location>
        <begin position="7"/>
        <end position="9"/>
    </location>
    <ligand>
        <name>substrate</name>
    </ligand>
</feature>
<keyword evidence="3 12" id="KW-0479">Metal-binding</keyword>
<comment type="caution">
    <text evidence="14">The sequence shown here is derived from an EMBL/GenBank/DDBJ whole genome shotgun (WGS) entry which is preliminary data.</text>
</comment>
<evidence type="ECO:0000256" key="8">
    <source>
        <dbReference type="ARBA" id="ARBA00044968"/>
    </source>
</evidence>
<organism evidence="14 15">
    <name type="scientific">Clostridium neonatale</name>
    <dbReference type="NCBI Taxonomy" id="137838"/>
    <lineage>
        <taxon>Bacteria</taxon>
        <taxon>Bacillati</taxon>
        <taxon>Bacillota</taxon>
        <taxon>Clostridia</taxon>
        <taxon>Eubacteriales</taxon>
        <taxon>Clostridiaceae</taxon>
        <taxon>Clostridium</taxon>
    </lineage>
</organism>
<evidence type="ECO:0000256" key="9">
    <source>
        <dbReference type="ARBA" id="ARBA00044991"/>
    </source>
</evidence>
<dbReference type="InterPro" id="IPR036412">
    <property type="entry name" value="HAD-like_sf"/>
</dbReference>
<feature type="binding site" evidence="11">
    <location>
        <position position="76"/>
    </location>
    <ligand>
        <name>substrate</name>
    </ligand>
</feature>
<feature type="binding site" evidence="11">
    <location>
        <position position="145"/>
    </location>
    <ligand>
        <name>substrate</name>
    </ligand>
</feature>
<evidence type="ECO:0000256" key="2">
    <source>
        <dbReference type="ARBA" id="ARBA00022553"/>
    </source>
</evidence>
<dbReference type="InterPro" id="IPR010972">
    <property type="entry name" value="Beta-PGM"/>
</dbReference>
<feature type="active site" description="Nucleophile" evidence="10">
    <location>
        <position position="7"/>
    </location>
</feature>
<evidence type="ECO:0000256" key="10">
    <source>
        <dbReference type="PIRSR" id="PIRSR610972-1"/>
    </source>
</evidence>
<dbReference type="GO" id="GO:0008801">
    <property type="term" value="F:beta-phosphoglucomutase activity"/>
    <property type="evidence" value="ECO:0007669"/>
    <property type="project" value="UniProtKB-EC"/>
</dbReference>
<dbReference type="SFLD" id="SFLDG01135">
    <property type="entry name" value="C1.5.6:_HAD__Beta-PGM__Phospha"/>
    <property type="match status" value="1"/>
</dbReference>
<feature type="binding site" evidence="11">
    <location>
        <begin position="42"/>
        <end position="47"/>
    </location>
    <ligand>
        <name>substrate</name>
    </ligand>
</feature>
<dbReference type="NCBIfam" id="TIGR01509">
    <property type="entry name" value="HAD-SF-IA-v3"/>
    <property type="match status" value="1"/>
</dbReference>
<dbReference type="SUPFAM" id="SSF56784">
    <property type="entry name" value="HAD-like"/>
    <property type="match status" value="1"/>
</dbReference>
<accession>A0AA86JQ38</accession>
<evidence type="ECO:0000313" key="14">
    <source>
        <dbReference type="EMBL" id="CAG9709767.1"/>
    </source>
</evidence>
<dbReference type="PANTHER" id="PTHR46193:SF18">
    <property type="entry name" value="HEXITOL PHOSPHATASE B"/>
    <property type="match status" value="1"/>
</dbReference>
<feature type="active site" description="Proton donor/acceptor" evidence="10">
    <location>
        <position position="9"/>
    </location>
</feature>
<dbReference type="InterPro" id="IPR010976">
    <property type="entry name" value="B-phosphoglucomutase_hydrolase"/>
</dbReference>
<dbReference type="EMBL" id="CAKJVE010000004">
    <property type="protein sequence ID" value="CAG9709767.1"/>
    <property type="molecule type" value="Genomic_DNA"/>
</dbReference>
<dbReference type="InterPro" id="IPR023214">
    <property type="entry name" value="HAD_sf"/>
</dbReference>
<evidence type="ECO:0000256" key="11">
    <source>
        <dbReference type="PIRSR" id="PIRSR610972-2"/>
    </source>
</evidence>
<dbReference type="Gene3D" id="3.40.50.1000">
    <property type="entry name" value="HAD superfamily/HAD-like"/>
    <property type="match status" value="1"/>
</dbReference>
<evidence type="ECO:0000256" key="6">
    <source>
        <dbReference type="ARBA" id="ARBA00023277"/>
    </source>
</evidence>
<dbReference type="GO" id="GO:0000287">
    <property type="term" value="F:magnesium ion binding"/>
    <property type="evidence" value="ECO:0007669"/>
    <property type="project" value="InterPro"/>
</dbReference>
<sequence>MKAVLFDLDGVITDTAKYHFEAWRAISKTLDIEVNEDLNERLKGVSREESLNRILLSANKEDMYTKEEKDKLCKAKNDVYIELINSLTPKDILPGIEAFIKELKKNNIKLGIASASKNAPRILEALGIKDEFDCIVNPSLVSRGKPSPDIFIEGCRMLNVDSKDCIGIEDSYSGIKAINSANMISIGVGKSDILKDCNYIVDNTELLDYKLLHKIWSEQEKRKLG</sequence>
<dbReference type="Pfam" id="PF00702">
    <property type="entry name" value="Hydrolase"/>
    <property type="match status" value="1"/>
</dbReference>
<dbReference type="Gene3D" id="1.10.150.240">
    <property type="entry name" value="Putative phosphatase, domain 2"/>
    <property type="match status" value="1"/>
</dbReference>
<feature type="site" description="Important for catalytic activity and assists the phosphoryl transfer reaction to Asp8 by balancing charge and orienting the reacting groups" evidence="13">
    <location>
        <position position="114"/>
    </location>
</feature>
<dbReference type="SFLD" id="SFLDG01129">
    <property type="entry name" value="C1.5:_HAD__Beta-PGM__Phosphata"/>
    <property type="match status" value="1"/>
</dbReference>
<evidence type="ECO:0000256" key="13">
    <source>
        <dbReference type="PIRSR" id="PIRSR610972-4"/>
    </source>
</evidence>
<dbReference type="EC" id="5.4.2.6" evidence="8"/>
<evidence type="ECO:0000256" key="12">
    <source>
        <dbReference type="PIRSR" id="PIRSR610972-3"/>
    </source>
</evidence>
<dbReference type="NCBIfam" id="TIGR02009">
    <property type="entry name" value="PGMB-YQAB-SF"/>
    <property type="match status" value="1"/>
</dbReference>
<dbReference type="RefSeq" id="WP_210888728.1">
    <property type="nucleotide sequence ID" value="NZ_CAKJVE010000004.1"/>
</dbReference>
<dbReference type="SFLD" id="SFLDS00003">
    <property type="entry name" value="Haloacid_Dehalogenase"/>
    <property type="match status" value="1"/>
</dbReference>
<feature type="binding site" evidence="12">
    <location>
        <position position="169"/>
    </location>
    <ligand>
        <name>Mg(2+)</name>
        <dbReference type="ChEBI" id="CHEBI:18420"/>
    </ligand>
</feature>
<evidence type="ECO:0000256" key="5">
    <source>
        <dbReference type="ARBA" id="ARBA00023235"/>
    </source>
</evidence>
<keyword evidence="4 12" id="KW-0460">Magnesium</keyword>
<dbReference type="Proteomes" id="UP000789738">
    <property type="component" value="Unassembled WGS sequence"/>
</dbReference>
<gene>
    <name evidence="14" type="primary">yvdM</name>
    <name evidence="14" type="ORF">CNEO_44403</name>
</gene>
<comment type="catalytic activity">
    <reaction evidence="7">
        <text>beta-D-glucose 1-phosphate = beta-D-glucose 6-phosphate</text>
        <dbReference type="Rhea" id="RHEA:20113"/>
        <dbReference type="ChEBI" id="CHEBI:57684"/>
        <dbReference type="ChEBI" id="CHEBI:58247"/>
        <dbReference type="EC" id="5.4.2.6"/>
    </reaction>
</comment>
<dbReference type="InterPro" id="IPR006439">
    <property type="entry name" value="HAD-SF_hydro_IA"/>
</dbReference>
<feature type="binding site" evidence="12">
    <location>
        <position position="9"/>
    </location>
    <ligand>
        <name>Mg(2+)</name>
        <dbReference type="ChEBI" id="CHEBI:18420"/>
    </ligand>
</feature>
<dbReference type="CDD" id="cd02598">
    <property type="entry name" value="HAD_BPGM"/>
    <property type="match status" value="1"/>
</dbReference>
<dbReference type="GO" id="GO:0005975">
    <property type="term" value="P:carbohydrate metabolic process"/>
    <property type="evidence" value="ECO:0007669"/>
    <property type="project" value="InterPro"/>
</dbReference>
<dbReference type="PANTHER" id="PTHR46193">
    <property type="entry name" value="6-PHOSPHOGLUCONATE PHOSPHATASE"/>
    <property type="match status" value="1"/>
</dbReference>
<reference evidence="14" key="1">
    <citation type="submission" date="2021-10" db="EMBL/GenBank/DDBJ databases">
        <authorList>
            <person name="Mesa V."/>
        </authorList>
    </citation>
    <scope>NUCLEOTIDE SEQUENCE</scope>
    <source>
        <strain evidence="14">CC3_PB</strain>
    </source>
</reference>
<evidence type="ECO:0000256" key="4">
    <source>
        <dbReference type="ARBA" id="ARBA00022842"/>
    </source>
</evidence>
<comment type="similarity">
    <text evidence="1">Belongs to the HAD-like hydrolase superfamily. CbbY/CbbZ/Gph/YieH family.</text>
</comment>
<keyword evidence="5 14" id="KW-0413">Isomerase</keyword>
<feature type="binding site" evidence="11">
    <location>
        <position position="50"/>
    </location>
    <ligand>
        <name>substrate</name>
    </ligand>
</feature>
<comment type="cofactor">
    <cofactor evidence="12">
        <name>Mg(2+)</name>
        <dbReference type="ChEBI" id="CHEBI:18420"/>
    </cofactor>
    <text evidence="12">Binds 2 magnesium ions per subunit.</text>
</comment>
<evidence type="ECO:0000256" key="3">
    <source>
        <dbReference type="ARBA" id="ARBA00022723"/>
    </source>
</evidence>
<name>A0AA86JQ38_9CLOT</name>
<feature type="binding site" evidence="11">
    <location>
        <position position="23"/>
    </location>
    <ligand>
        <name>substrate</name>
    </ligand>
</feature>
<feature type="site" description="Important for catalytic activity and assists the phosphoryl transfer reaction to Asp8 by balancing charge and orienting the reacting groups" evidence="13">
    <location>
        <position position="145"/>
    </location>
</feature>
<evidence type="ECO:0000256" key="1">
    <source>
        <dbReference type="ARBA" id="ARBA00006171"/>
    </source>
</evidence>
<proteinExistence type="inferred from homology"/>
<dbReference type="InterPro" id="IPR051600">
    <property type="entry name" value="Beta-PGM-like"/>
</dbReference>
<dbReference type="InterPro" id="IPR023198">
    <property type="entry name" value="PGP-like_dom2"/>
</dbReference>
<keyword evidence="6" id="KW-0119">Carbohydrate metabolism</keyword>
<feature type="binding site" evidence="11">
    <location>
        <begin position="114"/>
        <end position="118"/>
    </location>
    <ligand>
        <name>substrate</name>
    </ligand>
</feature>
<dbReference type="AlphaFoldDB" id="A0AA86JQ38"/>
<feature type="binding site" evidence="12">
    <location>
        <position position="7"/>
    </location>
    <ligand>
        <name>Mg(2+)</name>
        <dbReference type="ChEBI" id="CHEBI:18420"/>
    </ligand>
</feature>
<feature type="binding site" evidence="12">
    <location>
        <position position="170"/>
    </location>
    <ligand>
        <name>Mg(2+)</name>
        <dbReference type="ChEBI" id="CHEBI:18420"/>
    </ligand>
</feature>